<feature type="compositionally biased region" description="Low complexity" evidence="1">
    <location>
        <begin position="400"/>
        <end position="409"/>
    </location>
</feature>
<dbReference type="PANTHER" id="PTHR21520">
    <property type="entry name" value="GLUTAMATE-RICH PROTEIN 2"/>
    <property type="match status" value="1"/>
</dbReference>
<sequence>MGIAIKAVPKGRGVRVSKSDRKTLIDVPFEPVNIGRSSTSIAPEDVIDLGAPATAGSRLKVKSGAASNRTSPPPRSSTGTLYTPNPRLYPGPTANKKGAKIRSSGGRRKRQKRERKFTKAVPNSRLYRPAPPRPPPPQPLPPGIWSTTAPTRNLETASKAAFKLLQERQTRPPSLFGDLRQPSLSPLRGSPTPHTPKPGVDAVNKRLVVTLPAASGYACYKPRSERLQLRARPSLGSGSSTPPAARIRLKTEARSGKMAATNKNSTSPDCSDGNDASSAPSEFLAEFLSAIMRRQYAEALKYCQLILQYEPHNATARGFYPLLQHKVNAHANTHRKAQKKEETSSESEDTSPRARRALSDAQGPQKPAEVDPETEGSADGSGSGEEEMEQGADGSGSACSSLELDSEPSPASPSPRTPRTPHTPRRSERDTTDPTDTTTTDPSDSASWRWESGGERSDRDDNGNRPAPHTHSHHQGGVDDKDVENDNALLPPHSHLTSESMSSLQRLRAQFTCSIK</sequence>
<feature type="compositionally biased region" description="Low complexity" evidence="1">
    <location>
        <begin position="434"/>
        <end position="445"/>
    </location>
</feature>
<feature type="region of interest" description="Disordered" evidence="1">
    <location>
        <begin position="52"/>
        <end position="149"/>
    </location>
</feature>
<feature type="compositionally biased region" description="Pro residues" evidence="1">
    <location>
        <begin position="129"/>
        <end position="142"/>
    </location>
</feature>
<evidence type="ECO:0000256" key="1">
    <source>
        <dbReference type="SAM" id="MobiDB-lite"/>
    </source>
</evidence>
<dbReference type="GeneID" id="112050671"/>
<feature type="region of interest" description="Disordered" evidence="1">
    <location>
        <begin position="168"/>
        <end position="200"/>
    </location>
</feature>
<feature type="compositionally biased region" description="Polar residues" evidence="1">
    <location>
        <begin position="261"/>
        <end position="279"/>
    </location>
</feature>
<protein>
    <submittedName>
        <fullName evidence="3">Serine/arginine repetitive matrix protein 1</fullName>
    </submittedName>
</protein>
<dbReference type="InterPro" id="IPR026703">
    <property type="entry name" value="ERICH2"/>
</dbReference>
<name>A0ABM3LLM3_BICAN</name>
<dbReference type="InterPro" id="IPR011990">
    <property type="entry name" value="TPR-like_helical_dom_sf"/>
</dbReference>
<accession>A0ABM3LLM3</accession>
<feature type="compositionally biased region" description="Basic residues" evidence="1">
    <location>
        <begin position="97"/>
        <end position="118"/>
    </location>
</feature>
<dbReference type="SUPFAM" id="SSF48452">
    <property type="entry name" value="TPR-like"/>
    <property type="match status" value="1"/>
</dbReference>
<feature type="compositionally biased region" description="Basic and acidic residues" evidence="1">
    <location>
        <begin position="452"/>
        <end position="463"/>
    </location>
</feature>
<feature type="region of interest" description="Disordered" evidence="1">
    <location>
        <begin position="331"/>
        <end position="505"/>
    </location>
</feature>
<proteinExistence type="predicted"/>
<dbReference type="RefSeq" id="XP_052739959.1">
    <property type="nucleotide sequence ID" value="XM_052883999.1"/>
</dbReference>
<dbReference type="Proteomes" id="UP001652582">
    <property type="component" value="Chromosome 10"/>
</dbReference>
<feature type="compositionally biased region" description="Polar residues" evidence="1">
    <location>
        <begin position="495"/>
        <end position="505"/>
    </location>
</feature>
<keyword evidence="2" id="KW-1185">Reference proteome</keyword>
<gene>
    <name evidence="3" type="primary">LOC112050671</name>
</gene>
<reference evidence="3" key="1">
    <citation type="submission" date="2025-08" db="UniProtKB">
        <authorList>
            <consortium name="RefSeq"/>
        </authorList>
    </citation>
    <scope>IDENTIFICATION</scope>
</reference>
<dbReference type="PANTHER" id="PTHR21520:SF2">
    <property type="entry name" value="GLUTAMATE-RICH PROTEIN 2"/>
    <property type="match status" value="1"/>
</dbReference>
<organism evidence="2 3">
    <name type="scientific">Bicyclus anynana</name>
    <name type="common">Squinting bush brown butterfly</name>
    <dbReference type="NCBI Taxonomy" id="110368"/>
    <lineage>
        <taxon>Eukaryota</taxon>
        <taxon>Metazoa</taxon>
        <taxon>Ecdysozoa</taxon>
        <taxon>Arthropoda</taxon>
        <taxon>Hexapoda</taxon>
        <taxon>Insecta</taxon>
        <taxon>Pterygota</taxon>
        <taxon>Neoptera</taxon>
        <taxon>Endopterygota</taxon>
        <taxon>Lepidoptera</taxon>
        <taxon>Glossata</taxon>
        <taxon>Ditrysia</taxon>
        <taxon>Papilionoidea</taxon>
        <taxon>Nymphalidae</taxon>
        <taxon>Satyrinae</taxon>
        <taxon>Satyrini</taxon>
        <taxon>Mycalesina</taxon>
        <taxon>Bicyclus</taxon>
    </lineage>
</organism>
<evidence type="ECO:0000313" key="2">
    <source>
        <dbReference type="Proteomes" id="UP001652582"/>
    </source>
</evidence>
<evidence type="ECO:0000313" key="3">
    <source>
        <dbReference type="RefSeq" id="XP_052739959.1"/>
    </source>
</evidence>
<feature type="region of interest" description="Disordered" evidence="1">
    <location>
        <begin position="252"/>
        <end position="279"/>
    </location>
</feature>